<dbReference type="GeneID" id="77471820"/>
<dbReference type="NCBIfam" id="NF007041">
    <property type="entry name" value="PRK09496.3-4"/>
    <property type="match status" value="1"/>
</dbReference>
<evidence type="ECO:0000256" key="4">
    <source>
        <dbReference type="ARBA" id="ARBA00022958"/>
    </source>
</evidence>
<reference evidence="10" key="1">
    <citation type="submission" date="2018-03" db="EMBL/GenBank/DDBJ databases">
        <title>Lachnoclostridium SNUG30370 gen.nov., sp.nov., isolated from human faeces.</title>
        <authorList>
            <person name="Seo B."/>
            <person name="Jeon K."/>
            <person name="Ko G."/>
        </authorList>
    </citation>
    <scope>NUCLEOTIDE SEQUENCE [LARGE SCALE GENOMIC DNA]</scope>
    <source>
        <strain evidence="10">SNUG30370</strain>
    </source>
</reference>
<evidence type="ECO:0000259" key="8">
    <source>
        <dbReference type="PROSITE" id="PS51202"/>
    </source>
</evidence>
<evidence type="ECO:0000313" key="10">
    <source>
        <dbReference type="Proteomes" id="UP000241201"/>
    </source>
</evidence>
<dbReference type="Proteomes" id="UP000241201">
    <property type="component" value="Unassembled WGS sequence"/>
</dbReference>
<keyword evidence="2" id="KW-0813">Transport</keyword>
<dbReference type="InterPro" id="IPR036291">
    <property type="entry name" value="NAD(P)-bd_dom_sf"/>
</dbReference>
<dbReference type="SUPFAM" id="SSF116726">
    <property type="entry name" value="TrkA C-terminal domain-like"/>
    <property type="match status" value="2"/>
</dbReference>
<dbReference type="InterPro" id="IPR006037">
    <property type="entry name" value="RCK_C"/>
</dbReference>
<dbReference type="NCBIfam" id="NF007039">
    <property type="entry name" value="PRK09496.3-2"/>
    <property type="match status" value="1"/>
</dbReference>
<dbReference type="InterPro" id="IPR003148">
    <property type="entry name" value="RCK_N"/>
</dbReference>
<dbReference type="PANTHER" id="PTHR43833">
    <property type="entry name" value="POTASSIUM CHANNEL PROTEIN 2-RELATED-RELATED"/>
    <property type="match status" value="1"/>
</dbReference>
<dbReference type="AlphaFoldDB" id="A0A2T3FM19"/>
<feature type="domain" description="RCK C-terminal" evidence="8">
    <location>
        <begin position="372"/>
        <end position="453"/>
    </location>
</feature>
<accession>A0A2T3FM19</accession>
<proteinExistence type="predicted"/>
<keyword evidence="6" id="KW-0406">Ion transport</keyword>
<feature type="domain" description="RCK N-terminal" evidence="7">
    <location>
        <begin position="1"/>
        <end position="118"/>
    </location>
</feature>
<dbReference type="InterPro" id="IPR036721">
    <property type="entry name" value="RCK_C_sf"/>
</dbReference>
<dbReference type="PROSITE" id="PS51202">
    <property type="entry name" value="RCK_C"/>
    <property type="match status" value="2"/>
</dbReference>
<protein>
    <recommendedName>
        <fullName evidence="1">Trk system potassium uptake protein TrkA</fullName>
    </recommendedName>
</protein>
<dbReference type="PRINTS" id="PR00335">
    <property type="entry name" value="KUPTAKETRKA"/>
</dbReference>
<dbReference type="Gene3D" id="3.40.50.720">
    <property type="entry name" value="NAD(P)-binding Rossmann-like Domain"/>
    <property type="match status" value="2"/>
</dbReference>
<dbReference type="Pfam" id="PF02254">
    <property type="entry name" value="TrkA_N"/>
    <property type="match status" value="2"/>
</dbReference>
<dbReference type="SUPFAM" id="SSF51735">
    <property type="entry name" value="NAD(P)-binding Rossmann-fold domains"/>
    <property type="match status" value="2"/>
</dbReference>
<dbReference type="PANTHER" id="PTHR43833:SF5">
    <property type="entry name" value="TRK SYSTEM POTASSIUM UPTAKE PROTEIN TRKA"/>
    <property type="match status" value="1"/>
</dbReference>
<evidence type="ECO:0000256" key="6">
    <source>
        <dbReference type="ARBA" id="ARBA00023065"/>
    </source>
</evidence>
<evidence type="ECO:0000259" key="7">
    <source>
        <dbReference type="PROSITE" id="PS51201"/>
    </source>
</evidence>
<evidence type="ECO:0000313" key="9">
    <source>
        <dbReference type="EMBL" id="PST36315.1"/>
    </source>
</evidence>
<dbReference type="RefSeq" id="WP_106988779.1">
    <property type="nucleotide sequence ID" value="NZ_PYLP01000024.1"/>
</dbReference>
<feature type="domain" description="RCK C-terminal" evidence="8">
    <location>
        <begin position="140"/>
        <end position="223"/>
    </location>
</feature>
<keyword evidence="3" id="KW-0633">Potassium transport</keyword>
<evidence type="ECO:0000256" key="1">
    <source>
        <dbReference type="ARBA" id="ARBA00017378"/>
    </source>
</evidence>
<dbReference type="NCBIfam" id="NF007033">
    <property type="entry name" value="PRK09496.1-5"/>
    <property type="match status" value="1"/>
</dbReference>
<dbReference type="EMBL" id="PYLP01000024">
    <property type="protein sequence ID" value="PST36315.1"/>
    <property type="molecule type" value="Genomic_DNA"/>
</dbReference>
<dbReference type="InterPro" id="IPR006036">
    <property type="entry name" value="K_uptake_TrkA"/>
</dbReference>
<comment type="caution">
    <text evidence="9">The sequence shown here is derived from an EMBL/GenBank/DDBJ whole genome shotgun (WGS) entry which is preliminary data.</text>
</comment>
<name>A0A2T3FM19_9FIRM</name>
<dbReference type="GO" id="GO:0005886">
    <property type="term" value="C:plasma membrane"/>
    <property type="evidence" value="ECO:0007669"/>
    <property type="project" value="InterPro"/>
</dbReference>
<organism evidence="9 10">
    <name type="scientific">Faecalibacillus faecis</name>
    <dbReference type="NCBI Taxonomy" id="1982628"/>
    <lineage>
        <taxon>Bacteria</taxon>
        <taxon>Bacillati</taxon>
        <taxon>Bacillota</taxon>
        <taxon>Erysipelotrichia</taxon>
        <taxon>Erysipelotrichales</taxon>
        <taxon>Coprobacillaceae</taxon>
        <taxon>Faecalibacillus</taxon>
    </lineage>
</organism>
<feature type="domain" description="RCK N-terminal" evidence="7">
    <location>
        <begin position="228"/>
        <end position="351"/>
    </location>
</feature>
<evidence type="ECO:0000256" key="2">
    <source>
        <dbReference type="ARBA" id="ARBA00022448"/>
    </source>
</evidence>
<dbReference type="NCBIfam" id="NF007031">
    <property type="entry name" value="PRK09496.1-2"/>
    <property type="match status" value="1"/>
</dbReference>
<keyword evidence="10" id="KW-1185">Reference proteome</keyword>
<keyword evidence="5" id="KW-0520">NAD</keyword>
<gene>
    <name evidence="9" type="ORF">C7U55_12075</name>
</gene>
<sequence>MKIIVLGAGKVGKTLIKHMSNEDHDIIVVDQNATKVEEVVNQFDVIGVVGNGGSYDILMEAGAQDANLIICVTTSDELNILAGLMAKKMGTKHTIARVRNPDYSSQRDFMRNQLGFSMIVNPELEAASEIRRVLSFPSAVKVDTFSRGKVELAEFFVEDHSRLNGVELSQLHKITKTNILVCAVSHNEDVIIPDGNYVIKPGDHLYITGTHRDLSRFCLDIGVITTRIKNVIIVGGGKIAYYLSKQLSTQGIKVKIIEKDKNRCQVLAEKLPYVTIIHGDGSDDELLNEEGIENTDAVLALTGLDEENIVLSLSAKSLYHKKIIAKVTRMNYAGLSDVLKVDSIVAPKKIVASQIIRYVRAKMNKDNDSSVKTLYKIVDGEVEAIEFKVTEQFKYLHKTLNEMKIKEHVLVAAIIRENEVIVPKGNTTMELNDYVIIVSRGEIMKSLNDILRG</sequence>
<dbReference type="Gene3D" id="3.30.70.1450">
    <property type="entry name" value="Regulator of K+ conductance, C-terminal domain"/>
    <property type="match status" value="2"/>
</dbReference>
<evidence type="ECO:0000256" key="5">
    <source>
        <dbReference type="ARBA" id="ARBA00023027"/>
    </source>
</evidence>
<evidence type="ECO:0000256" key="3">
    <source>
        <dbReference type="ARBA" id="ARBA00022538"/>
    </source>
</evidence>
<dbReference type="InterPro" id="IPR050721">
    <property type="entry name" value="Trk_Ktr_HKT_K-transport"/>
</dbReference>
<dbReference type="PROSITE" id="PS51201">
    <property type="entry name" value="RCK_N"/>
    <property type="match status" value="2"/>
</dbReference>
<keyword evidence="4" id="KW-0630">Potassium</keyword>
<dbReference type="GO" id="GO:0015079">
    <property type="term" value="F:potassium ion transmembrane transporter activity"/>
    <property type="evidence" value="ECO:0007669"/>
    <property type="project" value="InterPro"/>
</dbReference>
<dbReference type="Pfam" id="PF02080">
    <property type="entry name" value="TrkA_C"/>
    <property type="match status" value="2"/>
</dbReference>